<keyword evidence="2" id="KW-1185">Reference proteome</keyword>
<name>A0A4R2I9E7_9ACTN</name>
<comment type="caution">
    <text evidence="1">The sequence shown here is derived from an EMBL/GenBank/DDBJ whole genome shotgun (WGS) entry which is preliminary data.</text>
</comment>
<dbReference type="EMBL" id="SLWR01000016">
    <property type="protein sequence ID" value="TCO41053.1"/>
    <property type="molecule type" value="Genomic_DNA"/>
</dbReference>
<dbReference type="Proteomes" id="UP000295573">
    <property type="component" value="Unassembled WGS sequence"/>
</dbReference>
<evidence type="ECO:0000313" key="1">
    <source>
        <dbReference type="EMBL" id="TCO41053.1"/>
    </source>
</evidence>
<dbReference type="AlphaFoldDB" id="A0A4R2I9E7"/>
<proteinExistence type="predicted"/>
<dbReference type="RefSeq" id="WP_132156539.1">
    <property type="nucleotide sequence ID" value="NZ_SLWR01000016.1"/>
</dbReference>
<protein>
    <submittedName>
        <fullName evidence="1">Uncharacterized protein</fullName>
    </submittedName>
</protein>
<evidence type="ECO:0000313" key="2">
    <source>
        <dbReference type="Proteomes" id="UP000295573"/>
    </source>
</evidence>
<reference evidence="1 2" key="1">
    <citation type="journal article" date="2015" name="Stand. Genomic Sci.">
        <title>Genomic Encyclopedia of Bacterial and Archaeal Type Strains, Phase III: the genomes of soil and plant-associated and newly described type strains.</title>
        <authorList>
            <person name="Whitman W.B."/>
            <person name="Woyke T."/>
            <person name="Klenk H.P."/>
            <person name="Zhou Y."/>
            <person name="Lilburn T.G."/>
            <person name="Beck B.J."/>
            <person name="De Vos P."/>
            <person name="Vandamme P."/>
            <person name="Eisen J.A."/>
            <person name="Garrity G."/>
            <person name="Hugenholtz P."/>
            <person name="Kyrpides N.C."/>
        </authorList>
    </citation>
    <scope>NUCLEOTIDE SEQUENCE [LARGE SCALE GENOMIC DNA]</scope>
    <source>
        <strain evidence="1 2">VKM Ac-2541</strain>
    </source>
</reference>
<gene>
    <name evidence="1" type="ORF">EV646_116145</name>
</gene>
<sequence length="67" mass="8040">MSDVPEPGWLNRLRPSAKQRPRTQFVRIRWHDLQELLRERDALWSAASDETRSLLETSRREYGRDFG</sequence>
<accession>A0A4R2I9E7</accession>
<dbReference type="OrthoDB" id="9943463at2"/>
<organism evidence="1 2">
    <name type="scientific">Kribbella antiqua</name>
    <dbReference type="NCBI Taxonomy" id="2512217"/>
    <lineage>
        <taxon>Bacteria</taxon>
        <taxon>Bacillati</taxon>
        <taxon>Actinomycetota</taxon>
        <taxon>Actinomycetes</taxon>
        <taxon>Propionibacteriales</taxon>
        <taxon>Kribbellaceae</taxon>
        <taxon>Kribbella</taxon>
    </lineage>
</organism>